<dbReference type="GO" id="GO:0005634">
    <property type="term" value="C:nucleus"/>
    <property type="evidence" value="ECO:0007669"/>
    <property type="project" value="UniProtKB-SubCell"/>
</dbReference>
<evidence type="ECO:0000256" key="2">
    <source>
        <dbReference type="ARBA" id="ARBA00023242"/>
    </source>
</evidence>
<dbReference type="Proteomes" id="UP000050525">
    <property type="component" value="Unassembled WGS sequence"/>
</dbReference>
<dbReference type="STRING" id="8496.A0A151MPM8"/>
<evidence type="ECO:0000256" key="1">
    <source>
        <dbReference type="ARBA" id="ARBA00004123"/>
    </source>
</evidence>
<dbReference type="Pfam" id="PF25772">
    <property type="entry name" value="HEAT_RRP12_N"/>
    <property type="match status" value="1"/>
</dbReference>
<accession>A0A151MPM8</accession>
<proteinExistence type="predicted"/>
<dbReference type="InterPro" id="IPR012978">
    <property type="entry name" value="HEAT_RRP12"/>
</dbReference>
<dbReference type="PANTHER" id="PTHR48287:SF1">
    <property type="entry name" value="ARM REPEAT SUPERFAMILY PROTEIN"/>
    <property type="match status" value="1"/>
</dbReference>
<dbReference type="AlphaFoldDB" id="A0A151MPM8"/>
<dbReference type="PANTHER" id="PTHR48287">
    <property type="entry name" value="ARM REPEAT SUPERFAMILY PROTEIN"/>
    <property type="match status" value="1"/>
</dbReference>
<keyword evidence="2" id="KW-0539">Nucleus</keyword>
<gene>
    <name evidence="5" type="primary">RRP12</name>
    <name evidence="5" type="ORF">Y1Q_0015370</name>
</gene>
<dbReference type="InterPro" id="IPR057860">
    <property type="entry name" value="HEAT_RRP12_N"/>
</dbReference>
<dbReference type="KEGG" id="amj:106739195"/>
<reference evidence="5 6" key="1">
    <citation type="journal article" date="2012" name="Genome Biol.">
        <title>Sequencing three crocodilian genomes to illuminate the evolution of archosaurs and amniotes.</title>
        <authorList>
            <person name="St John J.A."/>
            <person name="Braun E.L."/>
            <person name="Isberg S.R."/>
            <person name="Miles L.G."/>
            <person name="Chong A.Y."/>
            <person name="Gongora J."/>
            <person name="Dalzell P."/>
            <person name="Moran C."/>
            <person name="Bed'hom B."/>
            <person name="Abzhanov A."/>
            <person name="Burgess S.C."/>
            <person name="Cooksey A.M."/>
            <person name="Castoe T.A."/>
            <person name="Crawford N.G."/>
            <person name="Densmore L.D."/>
            <person name="Drew J.C."/>
            <person name="Edwards S.V."/>
            <person name="Faircloth B.C."/>
            <person name="Fujita M.K."/>
            <person name="Greenwold M.J."/>
            <person name="Hoffmann F.G."/>
            <person name="Howard J.M."/>
            <person name="Iguchi T."/>
            <person name="Janes D.E."/>
            <person name="Khan S.Y."/>
            <person name="Kohno S."/>
            <person name="de Koning A.J."/>
            <person name="Lance S.L."/>
            <person name="McCarthy F.M."/>
            <person name="McCormack J.E."/>
            <person name="Merchant M.E."/>
            <person name="Peterson D.G."/>
            <person name="Pollock D.D."/>
            <person name="Pourmand N."/>
            <person name="Raney B.J."/>
            <person name="Roessler K.A."/>
            <person name="Sanford J.R."/>
            <person name="Sawyer R.H."/>
            <person name="Schmidt C.J."/>
            <person name="Triplett E.W."/>
            <person name="Tuberville T.D."/>
            <person name="Venegas-Anaya M."/>
            <person name="Howard J.T."/>
            <person name="Jarvis E.D."/>
            <person name="Guillette L.J.Jr."/>
            <person name="Glenn T.C."/>
            <person name="Green R.E."/>
            <person name="Ray D.A."/>
        </authorList>
    </citation>
    <scope>NUCLEOTIDE SEQUENCE [LARGE SCALE GENOMIC DNA]</scope>
    <source>
        <strain evidence="5">KSC_2009_1</strain>
    </source>
</reference>
<feature type="domain" description="RRP12 N-terminal HEAT" evidence="4">
    <location>
        <begin position="8"/>
        <end position="205"/>
    </location>
</feature>
<dbReference type="OrthoDB" id="2192888at2759"/>
<comment type="subcellular location">
    <subcellularLocation>
        <location evidence="1">Nucleus</location>
    </subcellularLocation>
</comment>
<dbReference type="InterPro" id="IPR016024">
    <property type="entry name" value="ARM-type_fold"/>
</dbReference>
<protein>
    <submittedName>
        <fullName evidence="5">RRP12-like protein</fullName>
    </submittedName>
</protein>
<evidence type="ECO:0000259" key="3">
    <source>
        <dbReference type="Pfam" id="PF08161"/>
    </source>
</evidence>
<keyword evidence="6" id="KW-1185">Reference proteome</keyword>
<dbReference type="EMBL" id="AKHW03005492">
    <property type="protein sequence ID" value="KYO26462.1"/>
    <property type="molecule type" value="Genomic_DNA"/>
</dbReference>
<dbReference type="SUPFAM" id="SSF48371">
    <property type="entry name" value="ARM repeat"/>
    <property type="match status" value="1"/>
</dbReference>
<sequence>MTTMEAVESAESLAAVAYLLNLVLKRVPAPVLRKKFSDTSKAFMNILASQAGSSSTSALRWVVSCLATLLRKQDLAAWSYPITLQVYHGLLSFTVHAKPKVRKAAQHGICSVLKGSECLFGDAAPEHHPAARSTAKFCVQEIEKAGGTKEATTTLHVLTLLRDLLPCLPAAATKTCCETLLRVMTLGHVLVTACAMQAFHGLFSAQPSPACLPAELNAQIITALYDYVPSESDLQPMLAWLAVMERAHINLVGLQKELCWGHLPRLFAAAMTCLLSPHPQVLSATAQTLKVLLSECVAPHVTDLGPVSTSASGPAASLCKMFRAVEEGLTYRFHAAWAPVLQVLRAFFEACGKQGHPIMRKCLQSLCDLRLSPHFPYTADLDETVGAAVGTMGPEVVLEAVPLGIDGQEETLDFPRSWLLPVLRDHIRGARLGFFTSHFLPLAAALKGRAMELAQDGKTLESKIYDTLQGQVWSLLPGFCRWPTDVVSSFKGLARTLGTALSERPDLRLPVCQALRTLITKGCQTDAERTEVGRFAKNFLPILFNVYSQPGDDGRNSAHRRAMLDTVRTYLAVTEQQMVCGFLQKASEKLSSPDSSEFTR</sequence>
<feature type="domain" description="RRP12 HEAT" evidence="3">
    <location>
        <begin position="276"/>
        <end position="549"/>
    </location>
</feature>
<name>A0A151MPM8_ALLMI</name>
<evidence type="ECO:0000259" key="4">
    <source>
        <dbReference type="Pfam" id="PF25772"/>
    </source>
</evidence>
<dbReference type="Pfam" id="PF08161">
    <property type="entry name" value="RRP12_HEAT"/>
    <property type="match status" value="1"/>
</dbReference>
<evidence type="ECO:0000313" key="6">
    <source>
        <dbReference type="Proteomes" id="UP000050525"/>
    </source>
</evidence>
<evidence type="ECO:0000313" key="5">
    <source>
        <dbReference type="EMBL" id="KYO26462.1"/>
    </source>
</evidence>
<comment type="caution">
    <text evidence="5">The sequence shown here is derived from an EMBL/GenBank/DDBJ whole genome shotgun (WGS) entry which is preliminary data.</text>
</comment>
<organism evidence="5 6">
    <name type="scientific">Alligator mississippiensis</name>
    <name type="common">American alligator</name>
    <dbReference type="NCBI Taxonomy" id="8496"/>
    <lineage>
        <taxon>Eukaryota</taxon>
        <taxon>Metazoa</taxon>
        <taxon>Chordata</taxon>
        <taxon>Craniata</taxon>
        <taxon>Vertebrata</taxon>
        <taxon>Euteleostomi</taxon>
        <taxon>Archelosauria</taxon>
        <taxon>Archosauria</taxon>
        <taxon>Crocodylia</taxon>
        <taxon>Alligatoridae</taxon>
        <taxon>Alligatorinae</taxon>
        <taxon>Alligator</taxon>
    </lineage>
</organism>
<dbReference type="InterPro" id="IPR052087">
    <property type="entry name" value="RRP12"/>
</dbReference>